<name>A0A427APG4_ENSVE</name>
<reference evidence="1 2" key="1">
    <citation type="journal article" date="2014" name="Agronomy (Basel)">
        <title>A Draft Genome Sequence for Ensete ventricosum, the Drought-Tolerant Tree Against Hunger.</title>
        <authorList>
            <person name="Harrison J."/>
            <person name="Moore K.A."/>
            <person name="Paszkiewicz K."/>
            <person name="Jones T."/>
            <person name="Grant M."/>
            <person name="Ambacheew D."/>
            <person name="Muzemil S."/>
            <person name="Studholme D.J."/>
        </authorList>
    </citation>
    <scope>NUCLEOTIDE SEQUENCE [LARGE SCALE GENOMIC DNA]</scope>
</reference>
<evidence type="ECO:0000313" key="1">
    <source>
        <dbReference type="EMBL" id="RRT78093.1"/>
    </source>
</evidence>
<sequence length="72" mass="7352">MALPTLPVAWGRSTEMDVIGNGDELLAHLIDGTGKPVAIEASPVAPPWASLHVTAFNTVSGGAHSSVVYIGT</sequence>
<dbReference type="EMBL" id="AMZH03001766">
    <property type="protein sequence ID" value="RRT78093.1"/>
    <property type="molecule type" value="Genomic_DNA"/>
</dbReference>
<dbReference type="Proteomes" id="UP000287651">
    <property type="component" value="Unassembled WGS sequence"/>
</dbReference>
<accession>A0A427APG4</accession>
<comment type="caution">
    <text evidence="1">The sequence shown here is derived from an EMBL/GenBank/DDBJ whole genome shotgun (WGS) entry which is preliminary data.</text>
</comment>
<gene>
    <name evidence="1" type="ORF">B296_00008590</name>
</gene>
<organism evidence="1 2">
    <name type="scientific">Ensete ventricosum</name>
    <name type="common">Abyssinian banana</name>
    <name type="synonym">Musa ensete</name>
    <dbReference type="NCBI Taxonomy" id="4639"/>
    <lineage>
        <taxon>Eukaryota</taxon>
        <taxon>Viridiplantae</taxon>
        <taxon>Streptophyta</taxon>
        <taxon>Embryophyta</taxon>
        <taxon>Tracheophyta</taxon>
        <taxon>Spermatophyta</taxon>
        <taxon>Magnoliopsida</taxon>
        <taxon>Liliopsida</taxon>
        <taxon>Zingiberales</taxon>
        <taxon>Musaceae</taxon>
        <taxon>Ensete</taxon>
    </lineage>
</organism>
<protein>
    <submittedName>
        <fullName evidence="1">Uncharacterized protein</fullName>
    </submittedName>
</protein>
<dbReference type="AlphaFoldDB" id="A0A427APG4"/>
<proteinExistence type="predicted"/>
<evidence type="ECO:0000313" key="2">
    <source>
        <dbReference type="Proteomes" id="UP000287651"/>
    </source>
</evidence>